<keyword evidence="1 3" id="KW-0489">Methyltransferase</keyword>
<sequence>MGLAAQLLRRIRATGPMTLADYMAEALLDPAAGYYATRDPLGAAGDFTTAPEISQMFGEMLGLCLAQAWLDQGAPAPVTLAELGPGRGTLMADLLRATRGVPGFHDAVRLHLVEASPPLRARQAEALAGHAPEWHDTVEGLPEGPLLLVANEFLDALPIRQWIRADAGWSEILVTEAEGELAFARGPAMPVPELDHHDVPPGTVVERCPSLPGIVASVGDRVAQGGAAIFVDYGHWRSRGDTLQALRAHRPVHPLDAPGTADLTAHVDFEAVARAAAPARASAMMRQGVLLERLGITARAQALAQALSGAARDAHVAAHRRLTHPAEMGDLFKAMALAPRGAPLPPGFDAEDRDDA</sequence>
<accession>A0ABY8L8D1</accession>
<dbReference type="EMBL" id="CP122537">
    <property type="protein sequence ID" value="WGH77617.1"/>
    <property type="molecule type" value="Genomic_DNA"/>
</dbReference>
<dbReference type="InterPro" id="IPR003788">
    <property type="entry name" value="NDUFAF7"/>
</dbReference>
<name>A0ABY8L8D1_9RHOB</name>
<dbReference type="Pfam" id="PF02636">
    <property type="entry name" value="Methyltransf_28"/>
    <property type="match status" value="1"/>
</dbReference>
<keyword evidence="2 3" id="KW-0808">Transferase</keyword>
<dbReference type="PANTHER" id="PTHR12049">
    <property type="entry name" value="PROTEIN ARGININE METHYLTRANSFERASE NDUFAF7, MITOCHONDRIAL"/>
    <property type="match status" value="1"/>
</dbReference>
<dbReference type="GO" id="GO:0032259">
    <property type="term" value="P:methylation"/>
    <property type="evidence" value="ECO:0007669"/>
    <property type="project" value="UniProtKB-KW"/>
</dbReference>
<dbReference type="InterPro" id="IPR038375">
    <property type="entry name" value="NDUFAF7_sf"/>
</dbReference>
<dbReference type="Gene3D" id="3.40.50.12710">
    <property type="match status" value="1"/>
</dbReference>
<dbReference type="SUPFAM" id="SSF53335">
    <property type="entry name" value="S-adenosyl-L-methionine-dependent methyltransferases"/>
    <property type="match status" value="1"/>
</dbReference>
<dbReference type="Proteomes" id="UP001243420">
    <property type="component" value="Chromosome"/>
</dbReference>
<protein>
    <submittedName>
        <fullName evidence="3">SAM-dependent methyltransferase</fullName>
        <ecNumber evidence="3">2.1.1.-</ecNumber>
    </submittedName>
</protein>
<dbReference type="GO" id="GO:0008168">
    <property type="term" value="F:methyltransferase activity"/>
    <property type="evidence" value="ECO:0007669"/>
    <property type="project" value="UniProtKB-KW"/>
</dbReference>
<dbReference type="InterPro" id="IPR029063">
    <property type="entry name" value="SAM-dependent_MTases_sf"/>
</dbReference>
<reference evidence="3 4" key="1">
    <citation type="submission" date="2023-04" db="EMBL/GenBank/DDBJ databases">
        <title>Jannaschia ovalis sp. nov., a marine bacterium isolated from sea tidal flat.</title>
        <authorList>
            <person name="Kwon D.Y."/>
            <person name="Kim J.-J."/>
        </authorList>
    </citation>
    <scope>NUCLEOTIDE SEQUENCE [LARGE SCALE GENOMIC DNA]</scope>
    <source>
        <strain evidence="3 4">GRR-S6-38</strain>
    </source>
</reference>
<evidence type="ECO:0000313" key="3">
    <source>
        <dbReference type="EMBL" id="WGH77617.1"/>
    </source>
</evidence>
<evidence type="ECO:0000256" key="1">
    <source>
        <dbReference type="ARBA" id="ARBA00022603"/>
    </source>
</evidence>
<dbReference type="PANTHER" id="PTHR12049:SF7">
    <property type="entry name" value="PROTEIN ARGININE METHYLTRANSFERASE NDUFAF7, MITOCHONDRIAL"/>
    <property type="match status" value="1"/>
</dbReference>
<keyword evidence="4" id="KW-1185">Reference proteome</keyword>
<organism evidence="3 4">
    <name type="scientific">Jannaschia ovalis</name>
    <dbReference type="NCBI Taxonomy" id="3038773"/>
    <lineage>
        <taxon>Bacteria</taxon>
        <taxon>Pseudomonadati</taxon>
        <taxon>Pseudomonadota</taxon>
        <taxon>Alphaproteobacteria</taxon>
        <taxon>Rhodobacterales</taxon>
        <taxon>Roseobacteraceae</taxon>
        <taxon>Jannaschia</taxon>
    </lineage>
</organism>
<evidence type="ECO:0000256" key="2">
    <source>
        <dbReference type="ARBA" id="ARBA00022679"/>
    </source>
</evidence>
<dbReference type="RefSeq" id="WP_279964199.1">
    <property type="nucleotide sequence ID" value="NZ_CP122537.1"/>
</dbReference>
<gene>
    <name evidence="3" type="ORF">P8627_11270</name>
</gene>
<dbReference type="EC" id="2.1.1.-" evidence="3"/>
<proteinExistence type="predicted"/>
<evidence type="ECO:0000313" key="4">
    <source>
        <dbReference type="Proteomes" id="UP001243420"/>
    </source>
</evidence>